<dbReference type="Gene3D" id="1.40.20.10">
    <property type="entry name" value="CHAD domain"/>
    <property type="match status" value="1"/>
</dbReference>
<protein>
    <submittedName>
        <fullName evidence="1">CHAD domain-containing protein</fullName>
    </submittedName>
</protein>
<gene>
    <name evidence="1" type="ORF">PtoMrB4_18180</name>
</gene>
<dbReference type="EMBL" id="AP022642">
    <property type="protein sequence ID" value="BCA27841.1"/>
    <property type="molecule type" value="Genomic_DNA"/>
</dbReference>
<dbReference type="Proteomes" id="UP000501237">
    <property type="component" value="Chromosome"/>
</dbReference>
<dbReference type="STRING" id="319939.SAMN05216263_104149"/>
<dbReference type="RefSeq" id="WP_044413820.1">
    <property type="nucleotide sequence ID" value="NZ_AP022642.1"/>
</dbReference>
<dbReference type="SMART" id="SM00880">
    <property type="entry name" value="CHAD"/>
    <property type="match status" value="1"/>
</dbReference>
<dbReference type="GeneID" id="57397033"/>
<dbReference type="KEGG" id="poj:PtoMrB4_18180"/>
<reference evidence="1 2" key="1">
    <citation type="journal article" date="2020" name="Microbiol. Resour. Announc.">
        <title>Complete genome sequence of Pseudomonas otitidis strain MrB4, isolated from Lake Biwa in Japan.</title>
        <authorList>
            <person name="Miyazaki K."/>
            <person name="Hase E."/>
            <person name="Maruya T."/>
        </authorList>
    </citation>
    <scope>NUCLEOTIDE SEQUENCE [LARGE SCALE GENOMIC DNA]</scope>
    <source>
        <strain evidence="1 2">MrB4</strain>
    </source>
</reference>
<sequence>MSAMLDDLIAQVLKLEIQLISARARLEASTDDEALHDLRINLRRLRSLLRPLRGLPVADVLIEAARELGRITTPLRDLEVLIAELARHHHERLAEPRRLRLRQGCREVLQAPALERLFQVLDAWPQLLRLSAREGLLEQPRKRIRKRLLKDWARLEQALADPAHDRHALRLLIKRARYGADAYPGVVEVPERTRRLLKGAQDALGKWHDRLQWLATAEREPDLAPRTRAWSTALHAAELRADRVLEKLQARLG</sequence>
<organism evidence="1 2">
    <name type="scientific">Metapseudomonas otitidis</name>
    <dbReference type="NCBI Taxonomy" id="319939"/>
    <lineage>
        <taxon>Bacteria</taxon>
        <taxon>Pseudomonadati</taxon>
        <taxon>Pseudomonadota</taxon>
        <taxon>Gammaproteobacteria</taxon>
        <taxon>Pseudomonadales</taxon>
        <taxon>Pseudomonadaceae</taxon>
        <taxon>Metapseudomonas</taxon>
    </lineage>
</organism>
<dbReference type="PANTHER" id="PTHR39339">
    <property type="entry name" value="SLR1444 PROTEIN"/>
    <property type="match status" value="1"/>
</dbReference>
<dbReference type="Pfam" id="PF05235">
    <property type="entry name" value="CHAD"/>
    <property type="match status" value="1"/>
</dbReference>
<name>A0A1I0TFU2_9GAMM</name>
<dbReference type="AlphaFoldDB" id="A0A1I0TFU2"/>
<proteinExistence type="predicted"/>
<evidence type="ECO:0000313" key="1">
    <source>
        <dbReference type="EMBL" id="BCA27841.1"/>
    </source>
</evidence>
<dbReference type="PROSITE" id="PS51708">
    <property type="entry name" value="CHAD"/>
    <property type="match status" value="1"/>
</dbReference>
<dbReference type="InterPro" id="IPR038186">
    <property type="entry name" value="CHAD_dom_sf"/>
</dbReference>
<dbReference type="InterPro" id="IPR007899">
    <property type="entry name" value="CHAD_dom"/>
</dbReference>
<evidence type="ECO:0000313" key="2">
    <source>
        <dbReference type="Proteomes" id="UP000501237"/>
    </source>
</evidence>
<accession>A0A1I0TFU2</accession>
<dbReference type="PANTHER" id="PTHR39339:SF1">
    <property type="entry name" value="CHAD DOMAIN-CONTAINING PROTEIN"/>
    <property type="match status" value="1"/>
</dbReference>